<name>A0A848LH83_9BACT</name>
<organism evidence="1 2">
    <name type="scientific">Pyxidicoccus fallax</name>
    <dbReference type="NCBI Taxonomy" id="394095"/>
    <lineage>
        <taxon>Bacteria</taxon>
        <taxon>Pseudomonadati</taxon>
        <taxon>Myxococcota</taxon>
        <taxon>Myxococcia</taxon>
        <taxon>Myxococcales</taxon>
        <taxon>Cystobacterineae</taxon>
        <taxon>Myxococcaceae</taxon>
        <taxon>Pyxidicoccus</taxon>
    </lineage>
</organism>
<sequence length="55" mass="6592">MDLKDRWRELEPKVLEAERRAEEVDIRVIDEQMEGLNAVRATMRERKEGGRQRPV</sequence>
<proteinExistence type="predicted"/>
<reference evidence="1 2" key="1">
    <citation type="submission" date="2020-04" db="EMBL/GenBank/DDBJ databases">
        <title>Draft genome of Pyxidicoccus fallax type strain.</title>
        <authorList>
            <person name="Whitworth D.E."/>
        </authorList>
    </citation>
    <scope>NUCLEOTIDE SEQUENCE [LARGE SCALE GENOMIC DNA]</scope>
    <source>
        <strain evidence="1 2">DSM 14698</strain>
    </source>
</reference>
<evidence type="ECO:0000313" key="1">
    <source>
        <dbReference type="EMBL" id="NMO17045.1"/>
    </source>
</evidence>
<dbReference type="RefSeq" id="WP_169346326.1">
    <property type="nucleotide sequence ID" value="NZ_JABBJJ010000086.1"/>
</dbReference>
<dbReference type="EMBL" id="JABBJJ010000086">
    <property type="protein sequence ID" value="NMO17045.1"/>
    <property type="molecule type" value="Genomic_DNA"/>
</dbReference>
<gene>
    <name evidence="1" type="ORF">HG543_19590</name>
</gene>
<comment type="caution">
    <text evidence="1">The sequence shown here is derived from an EMBL/GenBank/DDBJ whole genome shotgun (WGS) entry which is preliminary data.</text>
</comment>
<accession>A0A848LH83</accession>
<keyword evidence="2" id="KW-1185">Reference proteome</keyword>
<protein>
    <submittedName>
        <fullName evidence="1">Uncharacterized protein</fullName>
    </submittedName>
</protein>
<dbReference type="Proteomes" id="UP000518300">
    <property type="component" value="Unassembled WGS sequence"/>
</dbReference>
<evidence type="ECO:0000313" key="2">
    <source>
        <dbReference type="Proteomes" id="UP000518300"/>
    </source>
</evidence>
<dbReference type="AlphaFoldDB" id="A0A848LH83"/>